<dbReference type="EMBL" id="JAHRIQ010085384">
    <property type="protein sequence ID" value="MEQ2249488.1"/>
    <property type="molecule type" value="Genomic_DNA"/>
</dbReference>
<evidence type="ECO:0000313" key="1">
    <source>
        <dbReference type="EMBL" id="MEQ2249488.1"/>
    </source>
</evidence>
<comment type="caution">
    <text evidence="1">The sequence shown here is derived from an EMBL/GenBank/DDBJ whole genome shotgun (WGS) entry which is preliminary data.</text>
</comment>
<gene>
    <name evidence="1" type="ORF">ILYODFUR_029761</name>
</gene>
<protein>
    <submittedName>
        <fullName evidence="1">Uncharacterized protein</fullName>
    </submittedName>
</protein>
<accession>A0ABV0UZH4</accession>
<dbReference type="Proteomes" id="UP001482620">
    <property type="component" value="Unassembled WGS sequence"/>
</dbReference>
<keyword evidence="2" id="KW-1185">Reference proteome</keyword>
<proteinExistence type="predicted"/>
<evidence type="ECO:0000313" key="2">
    <source>
        <dbReference type="Proteomes" id="UP001482620"/>
    </source>
</evidence>
<name>A0ABV0UZH4_9TELE</name>
<reference evidence="1 2" key="1">
    <citation type="submission" date="2021-06" db="EMBL/GenBank/DDBJ databases">
        <authorList>
            <person name="Palmer J.M."/>
        </authorList>
    </citation>
    <scope>NUCLEOTIDE SEQUENCE [LARGE SCALE GENOMIC DNA]</scope>
    <source>
        <strain evidence="2">if_2019</strain>
        <tissue evidence="1">Muscle</tissue>
    </source>
</reference>
<organism evidence="1 2">
    <name type="scientific">Ilyodon furcidens</name>
    <name type="common">goldbreast splitfin</name>
    <dbReference type="NCBI Taxonomy" id="33524"/>
    <lineage>
        <taxon>Eukaryota</taxon>
        <taxon>Metazoa</taxon>
        <taxon>Chordata</taxon>
        <taxon>Craniata</taxon>
        <taxon>Vertebrata</taxon>
        <taxon>Euteleostomi</taxon>
        <taxon>Actinopterygii</taxon>
        <taxon>Neopterygii</taxon>
        <taxon>Teleostei</taxon>
        <taxon>Neoteleostei</taxon>
        <taxon>Acanthomorphata</taxon>
        <taxon>Ovalentaria</taxon>
        <taxon>Atherinomorphae</taxon>
        <taxon>Cyprinodontiformes</taxon>
        <taxon>Goodeidae</taxon>
        <taxon>Ilyodon</taxon>
    </lineage>
</organism>
<sequence>MDAQQEQREERGGNTSHLLISIMMGNVRLLGSKWDEIQALHRSKPQQNNNRDVWSGMKIAGFMQKDDWIDGCLDRANELNIFFNRFSSETSSASSSPAHSQTS</sequence>